<dbReference type="GO" id="GO:0000976">
    <property type="term" value="F:transcription cis-regulatory region binding"/>
    <property type="evidence" value="ECO:0007669"/>
    <property type="project" value="TreeGrafter"/>
</dbReference>
<evidence type="ECO:0000313" key="5">
    <source>
        <dbReference type="Proteomes" id="UP000198949"/>
    </source>
</evidence>
<dbReference type="SUPFAM" id="SSF48498">
    <property type="entry name" value="Tetracyclin repressor-like, C-terminal domain"/>
    <property type="match status" value="1"/>
</dbReference>
<dbReference type="EMBL" id="FNAD01000002">
    <property type="protein sequence ID" value="SDD21276.1"/>
    <property type="molecule type" value="Genomic_DNA"/>
</dbReference>
<dbReference type="Proteomes" id="UP000198949">
    <property type="component" value="Unassembled WGS sequence"/>
</dbReference>
<dbReference type="InterPro" id="IPR009057">
    <property type="entry name" value="Homeodomain-like_sf"/>
</dbReference>
<proteinExistence type="predicted"/>
<feature type="domain" description="HTH tetR-type" evidence="3">
    <location>
        <begin position="17"/>
        <end position="77"/>
    </location>
</feature>
<accession>A0A1G6SYD6</accession>
<keyword evidence="5" id="KW-1185">Reference proteome</keyword>
<reference evidence="5" key="1">
    <citation type="submission" date="2016-10" db="EMBL/GenBank/DDBJ databases">
        <authorList>
            <person name="Varghese N."/>
            <person name="Submissions S."/>
        </authorList>
    </citation>
    <scope>NUCLEOTIDE SEQUENCE [LARGE SCALE GENOMIC DNA]</scope>
    <source>
        <strain evidence="5">CGMCC 4.3516</strain>
    </source>
</reference>
<dbReference type="OrthoDB" id="3210322at2"/>
<protein>
    <submittedName>
        <fullName evidence="4">Transcriptional regulator, TetR family</fullName>
    </submittedName>
</protein>
<dbReference type="SUPFAM" id="SSF46689">
    <property type="entry name" value="Homeodomain-like"/>
    <property type="match status" value="1"/>
</dbReference>
<gene>
    <name evidence="4" type="ORF">SAMN05216270_102344</name>
</gene>
<evidence type="ECO:0000259" key="3">
    <source>
        <dbReference type="PROSITE" id="PS50977"/>
    </source>
</evidence>
<dbReference type="InterPro" id="IPR036271">
    <property type="entry name" value="Tet_transcr_reg_TetR-rel_C_sf"/>
</dbReference>
<evidence type="ECO:0000313" key="4">
    <source>
        <dbReference type="EMBL" id="SDD21276.1"/>
    </source>
</evidence>
<feature type="DNA-binding region" description="H-T-H motif" evidence="2">
    <location>
        <begin position="40"/>
        <end position="59"/>
    </location>
</feature>
<dbReference type="PROSITE" id="PS50977">
    <property type="entry name" value="HTH_TETR_2"/>
    <property type="match status" value="1"/>
</dbReference>
<dbReference type="Gene3D" id="1.10.357.10">
    <property type="entry name" value="Tetracycline Repressor, domain 2"/>
    <property type="match status" value="1"/>
</dbReference>
<dbReference type="GO" id="GO:0003700">
    <property type="term" value="F:DNA-binding transcription factor activity"/>
    <property type="evidence" value="ECO:0007669"/>
    <property type="project" value="TreeGrafter"/>
</dbReference>
<dbReference type="InterPro" id="IPR001647">
    <property type="entry name" value="HTH_TetR"/>
</dbReference>
<dbReference type="InterPro" id="IPR050109">
    <property type="entry name" value="HTH-type_TetR-like_transc_reg"/>
</dbReference>
<evidence type="ECO:0000256" key="1">
    <source>
        <dbReference type="ARBA" id="ARBA00023125"/>
    </source>
</evidence>
<dbReference type="Pfam" id="PF00440">
    <property type="entry name" value="TetR_N"/>
    <property type="match status" value="1"/>
</dbReference>
<keyword evidence="1 2" id="KW-0238">DNA-binding</keyword>
<organism evidence="4 5">
    <name type="scientific">Glycomyces harbinensis</name>
    <dbReference type="NCBI Taxonomy" id="58114"/>
    <lineage>
        <taxon>Bacteria</taxon>
        <taxon>Bacillati</taxon>
        <taxon>Actinomycetota</taxon>
        <taxon>Actinomycetes</taxon>
        <taxon>Glycomycetales</taxon>
        <taxon>Glycomycetaceae</taxon>
        <taxon>Glycomyces</taxon>
    </lineage>
</organism>
<dbReference type="PANTHER" id="PTHR30055:SF243">
    <property type="entry name" value="HTH-TYPE TRANSCRIPTIONAL REGULATOR RV1816"/>
    <property type="match status" value="1"/>
</dbReference>
<name>A0A1G6SYD6_9ACTN</name>
<sequence>MTSNTAGGPTRRERMRAETIAEIKASARSQLQEHGPSGISLRAIARDVGVTPAALYRYFDSLDALLIQLCCDFYDELIAATREAMDAAPPGAHLDRMKAWVWVFRGWAVGHRREFELMISYPEGNSAMTIDGRRAGQAAEDIDPVTQKSLEHSRLCGHELAAFWKQTEREGGGDPGGPAMPEVSDELASELLDQCAVFIVGEPVPLPWIFSFTSAWVRVFGLVVMETFGSLPVRENVDEYYKTQIMMMLRDFGFDA</sequence>
<dbReference type="AlphaFoldDB" id="A0A1G6SYD6"/>
<evidence type="ECO:0000256" key="2">
    <source>
        <dbReference type="PROSITE-ProRule" id="PRU00335"/>
    </source>
</evidence>
<dbReference type="PANTHER" id="PTHR30055">
    <property type="entry name" value="HTH-TYPE TRANSCRIPTIONAL REGULATOR RUTR"/>
    <property type="match status" value="1"/>
</dbReference>
<dbReference type="RefSeq" id="WP_091029695.1">
    <property type="nucleotide sequence ID" value="NZ_FNAD01000002.1"/>
</dbReference>